<keyword evidence="7" id="KW-0378">Hydrolase</keyword>
<evidence type="ECO:0000313" key="14">
    <source>
        <dbReference type="Proteomes" id="UP000184383"/>
    </source>
</evidence>
<dbReference type="InterPro" id="IPR000675">
    <property type="entry name" value="Cutinase/axe"/>
</dbReference>
<name>A0A1L9RF54_ASPWE</name>
<evidence type="ECO:0000256" key="7">
    <source>
        <dbReference type="ARBA" id="ARBA00022801"/>
    </source>
</evidence>
<dbReference type="GeneID" id="63744450"/>
<feature type="disulfide bond" evidence="11">
    <location>
        <begin position="51"/>
        <end position="130"/>
    </location>
</feature>
<gene>
    <name evidence="13" type="ORF">ASPWEDRAFT_115688</name>
</gene>
<keyword evidence="6 12" id="KW-0732">Signal</keyword>
<dbReference type="AlphaFoldDB" id="A0A1L9RF54"/>
<keyword evidence="8 11" id="KW-1015">Disulfide bond</keyword>
<evidence type="ECO:0000256" key="3">
    <source>
        <dbReference type="ARBA" id="ARBA00013095"/>
    </source>
</evidence>
<dbReference type="VEuPathDB" id="FungiDB:ASPWEDRAFT_115688"/>
<keyword evidence="4" id="KW-0719">Serine esterase</keyword>
<feature type="active site" description="Proton donor/acceptor" evidence="10">
    <location>
        <position position="209"/>
    </location>
</feature>
<comment type="subcellular location">
    <subcellularLocation>
        <location evidence="1">Secreted</location>
    </subcellularLocation>
</comment>
<dbReference type="PANTHER" id="PTHR48250:SF3">
    <property type="entry name" value="CUTINASE 1-RELATED"/>
    <property type="match status" value="1"/>
</dbReference>
<dbReference type="Gene3D" id="3.40.50.1820">
    <property type="entry name" value="alpha/beta hydrolase"/>
    <property type="match status" value="1"/>
</dbReference>
<comment type="similarity">
    <text evidence="2">Belongs to the cutinase family.</text>
</comment>
<comment type="catalytic activity">
    <reaction evidence="9">
        <text>cutin + H2O = cutin monomers.</text>
        <dbReference type="EC" id="3.1.1.74"/>
    </reaction>
</comment>
<dbReference type="PANTHER" id="PTHR48250">
    <property type="entry name" value="CUTINASE 2-RELATED"/>
    <property type="match status" value="1"/>
</dbReference>
<evidence type="ECO:0000256" key="1">
    <source>
        <dbReference type="ARBA" id="ARBA00004613"/>
    </source>
</evidence>
<keyword evidence="14" id="KW-1185">Reference proteome</keyword>
<evidence type="ECO:0000256" key="6">
    <source>
        <dbReference type="ARBA" id="ARBA00022729"/>
    </source>
</evidence>
<dbReference type="EC" id="3.1.1.74" evidence="3"/>
<evidence type="ECO:0000256" key="11">
    <source>
        <dbReference type="PIRSR" id="PIRSR611150-2"/>
    </source>
</evidence>
<evidence type="ECO:0000256" key="4">
    <source>
        <dbReference type="ARBA" id="ARBA00022487"/>
    </source>
</evidence>
<feature type="signal peptide" evidence="12">
    <location>
        <begin position="1"/>
        <end position="17"/>
    </location>
</feature>
<feature type="active site" description="Nucleophile" evidence="10">
    <location>
        <position position="141"/>
    </location>
</feature>
<dbReference type="FunFam" id="3.40.50.1820:FF:000235">
    <property type="entry name" value="Cutinase 1"/>
    <property type="match status" value="1"/>
</dbReference>
<dbReference type="Pfam" id="PF01083">
    <property type="entry name" value="Cutinase"/>
    <property type="match status" value="1"/>
</dbReference>
<dbReference type="Proteomes" id="UP000184383">
    <property type="component" value="Unassembled WGS sequence"/>
</dbReference>
<dbReference type="PRINTS" id="PR00129">
    <property type="entry name" value="CUTINASE"/>
</dbReference>
<sequence>MLFHSLLALLFVPLVAANPVPSNETSIIPRNDTSIRKRQFISANDLDIGGCKDVMFIFARGSTEIGNMGSVVGPEVCVALKGNLGADKVGCQGVGGAYTAGLVENALPQSTAPQAIWAATSYFKKAASKCPNMKIVAGGYSQGSAVIDNSVQSLSSDIKSKVVGVVLFGFTRNFQDHGQIPNYPKDQVKVYCALGDLVCDNTLIITPSHLTYGINAGDAASFLASKVKSSS</sequence>
<evidence type="ECO:0000256" key="10">
    <source>
        <dbReference type="PIRSR" id="PIRSR611150-1"/>
    </source>
</evidence>
<evidence type="ECO:0000256" key="5">
    <source>
        <dbReference type="ARBA" id="ARBA00022525"/>
    </source>
</evidence>
<dbReference type="InterPro" id="IPR011150">
    <property type="entry name" value="Cutinase_monf"/>
</dbReference>
<dbReference type="RefSeq" id="XP_040687229.1">
    <property type="nucleotide sequence ID" value="XM_040828602.1"/>
</dbReference>
<dbReference type="GO" id="GO:0050525">
    <property type="term" value="F:cutinase activity"/>
    <property type="evidence" value="ECO:0007669"/>
    <property type="project" value="UniProtKB-EC"/>
</dbReference>
<dbReference type="OrthoDB" id="3225429at2759"/>
<feature type="chain" id="PRO_5013109585" description="cutinase" evidence="12">
    <location>
        <begin position="18"/>
        <end position="231"/>
    </location>
</feature>
<evidence type="ECO:0000256" key="12">
    <source>
        <dbReference type="SAM" id="SignalP"/>
    </source>
</evidence>
<dbReference type="GO" id="GO:0016052">
    <property type="term" value="P:carbohydrate catabolic process"/>
    <property type="evidence" value="ECO:0007669"/>
    <property type="project" value="TreeGrafter"/>
</dbReference>
<keyword evidence="5" id="KW-0964">Secreted</keyword>
<dbReference type="InterPro" id="IPR029058">
    <property type="entry name" value="AB_hydrolase_fold"/>
</dbReference>
<evidence type="ECO:0000313" key="13">
    <source>
        <dbReference type="EMBL" id="OJJ33552.1"/>
    </source>
</evidence>
<organism evidence="13 14">
    <name type="scientific">Aspergillus wentii DTO 134E9</name>
    <dbReference type="NCBI Taxonomy" id="1073089"/>
    <lineage>
        <taxon>Eukaryota</taxon>
        <taxon>Fungi</taxon>
        <taxon>Dikarya</taxon>
        <taxon>Ascomycota</taxon>
        <taxon>Pezizomycotina</taxon>
        <taxon>Eurotiomycetes</taxon>
        <taxon>Eurotiomycetidae</taxon>
        <taxon>Eurotiales</taxon>
        <taxon>Aspergillaceae</taxon>
        <taxon>Aspergillus</taxon>
        <taxon>Aspergillus subgen. Cremei</taxon>
    </lineage>
</organism>
<dbReference type="SMART" id="SM01110">
    <property type="entry name" value="Cutinase"/>
    <property type="match status" value="1"/>
</dbReference>
<dbReference type="STRING" id="1073089.A0A1L9RF54"/>
<accession>A0A1L9RF54</accession>
<dbReference type="EMBL" id="KV878214">
    <property type="protein sequence ID" value="OJJ33552.1"/>
    <property type="molecule type" value="Genomic_DNA"/>
</dbReference>
<evidence type="ECO:0000256" key="9">
    <source>
        <dbReference type="ARBA" id="ARBA00034045"/>
    </source>
</evidence>
<dbReference type="SUPFAM" id="SSF53474">
    <property type="entry name" value="alpha/beta-Hydrolases"/>
    <property type="match status" value="1"/>
</dbReference>
<feature type="active site" evidence="10">
    <location>
        <position position="196"/>
    </location>
</feature>
<protein>
    <recommendedName>
        <fullName evidence="3">cutinase</fullName>
        <ecNumber evidence="3">3.1.1.74</ecNumber>
    </recommendedName>
</protein>
<evidence type="ECO:0000256" key="2">
    <source>
        <dbReference type="ARBA" id="ARBA00007534"/>
    </source>
</evidence>
<dbReference type="GO" id="GO:0005576">
    <property type="term" value="C:extracellular region"/>
    <property type="evidence" value="ECO:0007669"/>
    <property type="project" value="UniProtKB-SubCell"/>
</dbReference>
<proteinExistence type="inferred from homology"/>
<reference evidence="14" key="1">
    <citation type="journal article" date="2017" name="Genome Biol.">
        <title>Comparative genomics reveals high biological diversity and specific adaptations in the industrially and medically important fungal genus Aspergillus.</title>
        <authorList>
            <person name="de Vries R.P."/>
            <person name="Riley R."/>
            <person name="Wiebenga A."/>
            <person name="Aguilar-Osorio G."/>
            <person name="Amillis S."/>
            <person name="Uchima C.A."/>
            <person name="Anderluh G."/>
            <person name="Asadollahi M."/>
            <person name="Askin M."/>
            <person name="Barry K."/>
            <person name="Battaglia E."/>
            <person name="Bayram O."/>
            <person name="Benocci T."/>
            <person name="Braus-Stromeyer S.A."/>
            <person name="Caldana C."/>
            <person name="Canovas D."/>
            <person name="Cerqueira G.C."/>
            <person name="Chen F."/>
            <person name="Chen W."/>
            <person name="Choi C."/>
            <person name="Clum A."/>
            <person name="Dos Santos R.A."/>
            <person name="Damasio A.R."/>
            <person name="Diallinas G."/>
            <person name="Emri T."/>
            <person name="Fekete E."/>
            <person name="Flipphi M."/>
            <person name="Freyberg S."/>
            <person name="Gallo A."/>
            <person name="Gournas C."/>
            <person name="Habgood R."/>
            <person name="Hainaut M."/>
            <person name="Harispe M.L."/>
            <person name="Henrissat B."/>
            <person name="Hilden K.S."/>
            <person name="Hope R."/>
            <person name="Hossain A."/>
            <person name="Karabika E."/>
            <person name="Karaffa L."/>
            <person name="Karanyi Z."/>
            <person name="Krasevec N."/>
            <person name="Kuo A."/>
            <person name="Kusch H."/>
            <person name="LaButti K."/>
            <person name="Lagendijk E.L."/>
            <person name="Lapidus A."/>
            <person name="Levasseur A."/>
            <person name="Lindquist E."/>
            <person name="Lipzen A."/>
            <person name="Logrieco A.F."/>
            <person name="MacCabe A."/>
            <person name="Maekelae M.R."/>
            <person name="Malavazi I."/>
            <person name="Melin P."/>
            <person name="Meyer V."/>
            <person name="Mielnichuk N."/>
            <person name="Miskei M."/>
            <person name="Molnar A.P."/>
            <person name="Mule G."/>
            <person name="Ngan C.Y."/>
            <person name="Orejas M."/>
            <person name="Orosz E."/>
            <person name="Ouedraogo J.P."/>
            <person name="Overkamp K.M."/>
            <person name="Park H.-S."/>
            <person name="Perrone G."/>
            <person name="Piumi F."/>
            <person name="Punt P.J."/>
            <person name="Ram A.F."/>
            <person name="Ramon A."/>
            <person name="Rauscher S."/>
            <person name="Record E."/>
            <person name="Riano-Pachon D.M."/>
            <person name="Robert V."/>
            <person name="Roehrig J."/>
            <person name="Ruller R."/>
            <person name="Salamov A."/>
            <person name="Salih N.S."/>
            <person name="Samson R.A."/>
            <person name="Sandor E."/>
            <person name="Sanguinetti M."/>
            <person name="Schuetze T."/>
            <person name="Sepcic K."/>
            <person name="Shelest E."/>
            <person name="Sherlock G."/>
            <person name="Sophianopoulou V."/>
            <person name="Squina F.M."/>
            <person name="Sun H."/>
            <person name="Susca A."/>
            <person name="Todd R.B."/>
            <person name="Tsang A."/>
            <person name="Unkles S.E."/>
            <person name="van de Wiele N."/>
            <person name="van Rossen-Uffink D."/>
            <person name="Oliveira J.V."/>
            <person name="Vesth T.C."/>
            <person name="Visser J."/>
            <person name="Yu J.-H."/>
            <person name="Zhou M."/>
            <person name="Andersen M.R."/>
            <person name="Archer D.B."/>
            <person name="Baker S.E."/>
            <person name="Benoit I."/>
            <person name="Brakhage A.A."/>
            <person name="Braus G.H."/>
            <person name="Fischer R."/>
            <person name="Frisvad J.C."/>
            <person name="Goldman G.H."/>
            <person name="Houbraken J."/>
            <person name="Oakley B."/>
            <person name="Pocsi I."/>
            <person name="Scazzocchio C."/>
            <person name="Seiboth B."/>
            <person name="vanKuyk P.A."/>
            <person name="Wortman J."/>
            <person name="Dyer P.S."/>
            <person name="Grigoriev I.V."/>
        </authorList>
    </citation>
    <scope>NUCLEOTIDE SEQUENCE [LARGE SCALE GENOMIC DNA]</scope>
    <source>
        <strain evidence="14">DTO 134E9</strain>
    </source>
</reference>
<evidence type="ECO:0000256" key="8">
    <source>
        <dbReference type="ARBA" id="ARBA00023157"/>
    </source>
</evidence>
<feature type="disulfide bond" evidence="11">
    <location>
        <begin position="192"/>
        <end position="199"/>
    </location>
</feature>